<dbReference type="Pfam" id="PF00650">
    <property type="entry name" value="CRAL_TRIO"/>
    <property type="match status" value="1"/>
</dbReference>
<feature type="domain" description="CRAL-TRIO" evidence="2">
    <location>
        <begin position="158"/>
        <end position="311"/>
    </location>
</feature>
<comment type="caution">
    <text evidence="3">The sequence shown here is derived from an EMBL/GenBank/DDBJ whole genome shotgun (WGS) entry which is preliminary data.</text>
</comment>
<evidence type="ECO:0000313" key="4">
    <source>
        <dbReference type="Proteomes" id="UP001373714"/>
    </source>
</evidence>
<name>A0AAV9VKB7_9PEZI</name>
<dbReference type="AlphaFoldDB" id="A0AAV9VKB7"/>
<dbReference type="PANTHER" id="PTHR45824:SF29">
    <property type="entry name" value="GH16843P"/>
    <property type="match status" value="1"/>
</dbReference>
<dbReference type="GO" id="GO:0008526">
    <property type="term" value="F:phosphatidylinositol transfer activity"/>
    <property type="evidence" value="ECO:0007669"/>
    <property type="project" value="TreeGrafter"/>
</dbReference>
<feature type="compositionally biased region" description="Low complexity" evidence="1">
    <location>
        <begin position="28"/>
        <end position="61"/>
    </location>
</feature>
<dbReference type="InterPro" id="IPR036865">
    <property type="entry name" value="CRAL-TRIO_dom_sf"/>
</dbReference>
<dbReference type="Proteomes" id="UP001373714">
    <property type="component" value="Unassembled WGS sequence"/>
</dbReference>
<dbReference type="SMART" id="SM00516">
    <property type="entry name" value="SEC14"/>
    <property type="match status" value="1"/>
</dbReference>
<feature type="region of interest" description="Disordered" evidence="1">
    <location>
        <begin position="1"/>
        <end position="74"/>
    </location>
</feature>
<reference evidence="3 4" key="1">
    <citation type="submission" date="2019-10" db="EMBL/GenBank/DDBJ databases">
        <authorList>
            <person name="Palmer J.M."/>
        </authorList>
    </citation>
    <scope>NUCLEOTIDE SEQUENCE [LARGE SCALE GENOMIC DNA]</scope>
    <source>
        <strain evidence="3 4">TWF730</strain>
    </source>
</reference>
<protein>
    <recommendedName>
        <fullName evidence="2">CRAL-TRIO domain-containing protein</fullName>
    </recommendedName>
</protein>
<feature type="compositionally biased region" description="Polar residues" evidence="1">
    <location>
        <begin position="64"/>
        <end position="74"/>
    </location>
</feature>
<dbReference type="SUPFAM" id="SSF46938">
    <property type="entry name" value="CRAL/TRIO N-terminal domain"/>
    <property type="match status" value="1"/>
</dbReference>
<accession>A0AAV9VKB7</accession>
<dbReference type="Gene3D" id="3.40.525.10">
    <property type="entry name" value="CRAL-TRIO lipid binding domain"/>
    <property type="match status" value="1"/>
</dbReference>
<dbReference type="PANTHER" id="PTHR45824">
    <property type="entry name" value="GH16843P"/>
    <property type="match status" value="1"/>
</dbReference>
<dbReference type="PROSITE" id="PS50191">
    <property type="entry name" value="CRAL_TRIO"/>
    <property type="match status" value="1"/>
</dbReference>
<feature type="compositionally biased region" description="Low complexity" evidence="1">
    <location>
        <begin position="1"/>
        <end position="10"/>
    </location>
</feature>
<keyword evidence="4" id="KW-1185">Reference proteome</keyword>
<dbReference type="InterPro" id="IPR052578">
    <property type="entry name" value="PI_Transfer_CRAL-TRIO"/>
</dbReference>
<dbReference type="InterPro" id="IPR011074">
    <property type="entry name" value="CRAL/TRIO_N_dom"/>
</dbReference>
<evidence type="ECO:0000256" key="1">
    <source>
        <dbReference type="SAM" id="MobiDB-lite"/>
    </source>
</evidence>
<gene>
    <name evidence="3" type="ORF">TWF730_005351</name>
</gene>
<dbReference type="CDD" id="cd00170">
    <property type="entry name" value="SEC14"/>
    <property type="match status" value="1"/>
</dbReference>
<dbReference type="InterPro" id="IPR036273">
    <property type="entry name" value="CRAL/TRIO_N_dom_sf"/>
</dbReference>
<dbReference type="SUPFAM" id="SSF52087">
    <property type="entry name" value="CRAL/TRIO domain"/>
    <property type="match status" value="1"/>
</dbReference>
<sequence>MSTAAVISPVPEEEIPETMNEKTALEGTPSTSSAAAAAAKATTYTTAEAEPTTTKTTTYAAPDASSTLPPLSELTPEQTTKYNELLEQCKSITTVAVSTAKNAEKVALADSDRIFMTKECLLRYLRATKWVVADAKKRIEATLTWRREWGIESHTPEYIEIENETGKQVVFGFDNESRPCLYLNPSKQNTEKSDRQIQHLTFMLERVLEIAPPGVETLALLIDFKSASAGQNATPGQGKQVMGILQNHYPERLGRALVVNIPWWAKAFLNLIWPFIDPITRPKLKFNEDMSLHVPKSHLLKEFKGDIDFTYNHAVYWPNFIKMCQDRRRHYEERWKANGSQIGESEFYLKGGDGEKAAAPAAAVPSVEQVTEEIQKVTV</sequence>
<organism evidence="3 4">
    <name type="scientific">Orbilia blumenaviensis</name>
    <dbReference type="NCBI Taxonomy" id="1796055"/>
    <lineage>
        <taxon>Eukaryota</taxon>
        <taxon>Fungi</taxon>
        <taxon>Dikarya</taxon>
        <taxon>Ascomycota</taxon>
        <taxon>Pezizomycotina</taxon>
        <taxon>Orbiliomycetes</taxon>
        <taxon>Orbiliales</taxon>
        <taxon>Orbiliaceae</taxon>
        <taxon>Orbilia</taxon>
    </lineage>
</organism>
<dbReference type="SMART" id="SM01100">
    <property type="entry name" value="CRAL_TRIO_N"/>
    <property type="match status" value="1"/>
</dbReference>
<dbReference type="Pfam" id="PF03765">
    <property type="entry name" value="CRAL_TRIO_N"/>
    <property type="match status" value="1"/>
</dbReference>
<evidence type="ECO:0000313" key="3">
    <source>
        <dbReference type="EMBL" id="KAK6361633.1"/>
    </source>
</evidence>
<dbReference type="InterPro" id="IPR001251">
    <property type="entry name" value="CRAL-TRIO_dom"/>
</dbReference>
<evidence type="ECO:0000259" key="2">
    <source>
        <dbReference type="PROSITE" id="PS50191"/>
    </source>
</evidence>
<dbReference type="EMBL" id="JAVHNS010000002">
    <property type="protein sequence ID" value="KAK6361633.1"/>
    <property type="molecule type" value="Genomic_DNA"/>
</dbReference>
<proteinExistence type="predicted"/>